<evidence type="ECO:0000313" key="2">
    <source>
        <dbReference type="EMBL" id="MFD1780049.1"/>
    </source>
</evidence>
<proteinExistence type="predicted"/>
<sequence>MAIPRGVLSKPVFVKLWENYPLFSKAVINVGIFLKYKTLKLANIPNKITLPSRNIIYINNAENRGRALLISDGITLSRVTEFWGETVELYKPSLVLDIGVNYGECIFSTQYGQDTTIVGIEANKYLMEYIERSRQQHVNRDQIKIIHAFAGENENQDQAFFIDTHWSGTSSGLQISDKNTIEKTEVPAITVDSLFSQETLENHRLLFKIDVEGYEYSVLKGMINLLKNCRDVLGIVEFDSRYLEMAGVNLDSYLDFLSDHFEIKFYNEDNKLKRLSAPSISALQKELGTQHIHTDLILRGRGSVSHNLSINQPY</sequence>
<dbReference type="EMBL" id="JBHUEK010000025">
    <property type="protein sequence ID" value="MFD1780049.1"/>
    <property type="molecule type" value="Genomic_DNA"/>
</dbReference>
<dbReference type="Pfam" id="PF05050">
    <property type="entry name" value="Methyltransf_21"/>
    <property type="match status" value="1"/>
</dbReference>
<dbReference type="GO" id="GO:0008168">
    <property type="term" value="F:methyltransferase activity"/>
    <property type="evidence" value="ECO:0007669"/>
    <property type="project" value="UniProtKB-KW"/>
</dbReference>
<dbReference type="InterPro" id="IPR006342">
    <property type="entry name" value="FkbM_mtfrase"/>
</dbReference>
<dbReference type="RefSeq" id="WP_388039541.1">
    <property type="nucleotide sequence ID" value="NZ_JBHUEK010000025.1"/>
</dbReference>
<dbReference type="PANTHER" id="PTHR34203">
    <property type="entry name" value="METHYLTRANSFERASE, FKBM FAMILY PROTEIN"/>
    <property type="match status" value="1"/>
</dbReference>
<gene>
    <name evidence="2" type="ORF">ACFSFW_15390</name>
</gene>
<keyword evidence="2" id="KW-0808">Transferase</keyword>
<reference evidence="3" key="1">
    <citation type="journal article" date="2019" name="Int. J. Syst. Evol. Microbiol.">
        <title>The Global Catalogue of Microorganisms (GCM) 10K type strain sequencing project: providing services to taxonomists for standard genome sequencing and annotation.</title>
        <authorList>
            <consortium name="The Broad Institute Genomics Platform"/>
            <consortium name="The Broad Institute Genome Sequencing Center for Infectious Disease"/>
            <person name="Wu L."/>
            <person name="Ma J."/>
        </authorList>
    </citation>
    <scope>NUCLEOTIDE SEQUENCE [LARGE SCALE GENOMIC DNA]</scope>
    <source>
        <strain evidence="3">CCUG 15531</strain>
    </source>
</reference>
<dbReference type="InterPro" id="IPR029063">
    <property type="entry name" value="SAM-dependent_MTases_sf"/>
</dbReference>
<evidence type="ECO:0000259" key="1">
    <source>
        <dbReference type="Pfam" id="PF05050"/>
    </source>
</evidence>
<dbReference type="PANTHER" id="PTHR34203:SF15">
    <property type="entry name" value="SLL1173 PROTEIN"/>
    <property type="match status" value="1"/>
</dbReference>
<dbReference type="GO" id="GO:0032259">
    <property type="term" value="P:methylation"/>
    <property type="evidence" value="ECO:0007669"/>
    <property type="project" value="UniProtKB-KW"/>
</dbReference>
<name>A0ABW4MQX1_9BACI</name>
<keyword evidence="2" id="KW-0489">Methyltransferase</keyword>
<keyword evidence="3" id="KW-1185">Reference proteome</keyword>
<organism evidence="2 3">
    <name type="scientific">Fredinandcohnia salidurans</name>
    <dbReference type="NCBI Taxonomy" id="2595041"/>
    <lineage>
        <taxon>Bacteria</taxon>
        <taxon>Bacillati</taxon>
        <taxon>Bacillota</taxon>
        <taxon>Bacilli</taxon>
        <taxon>Bacillales</taxon>
        <taxon>Bacillaceae</taxon>
        <taxon>Fredinandcohnia</taxon>
    </lineage>
</organism>
<dbReference type="NCBIfam" id="TIGR01444">
    <property type="entry name" value="fkbM_fam"/>
    <property type="match status" value="1"/>
</dbReference>
<dbReference type="Proteomes" id="UP001597227">
    <property type="component" value="Unassembled WGS sequence"/>
</dbReference>
<dbReference type="Gene3D" id="3.40.50.150">
    <property type="entry name" value="Vaccinia Virus protein VP39"/>
    <property type="match status" value="1"/>
</dbReference>
<protein>
    <submittedName>
        <fullName evidence="2">FkbM family methyltransferase</fullName>
    </submittedName>
</protein>
<comment type="caution">
    <text evidence="2">The sequence shown here is derived from an EMBL/GenBank/DDBJ whole genome shotgun (WGS) entry which is preliminary data.</text>
</comment>
<dbReference type="InterPro" id="IPR052514">
    <property type="entry name" value="SAM-dependent_MTase"/>
</dbReference>
<dbReference type="SUPFAM" id="SSF53335">
    <property type="entry name" value="S-adenosyl-L-methionine-dependent methyltransferases"/>
    <property type="match status" value="1"/>
</dbReference>
<feature type="domain" description="Methyltransferase FkbM" evidence="1">
    <location>
        <begin position="97"/>
        <end position="257"/>
    </location>
</feature>
<accession>A0ABW4MQX1</accession>
<evidence type="ECO:0000313" key="3">
    <source>
        <dbReference type="Proteomes" id="UP001597227"/>
    </source>
</evidence>